<dbReference type="GeneID" id="64630216"/>
<dbReference type="OrthoDB" id="2685896at2759"/>
<keyword evidence="3" id="KW-1185">Reference proteome</keyword>
<reference evidence="2" key="1">
    <citation type="journal article" date="2020" name="New Phytol.">
        <title>Comparative genomics reveals dynamic genome evolution in host specialist ectomycorrhizal fungi.</title>
        <authorList>
            <person name="Lofgren L.A."/>
            <person name="Nguyen N.H."/>
            <person name="Vilgalys R."/>
            <person name="Ruytinx J."/>
            <person name="Liao H.L."/>
            <person name="Branco S."/>
            <person name="Kuo A."/>
            <person name="LaButti K."/>
            <person name="Lipzen A."/>
            <person name="Andreopoulos W."/>
            <person name="Pangilinan J."/>
            <person name="Riley R."/>
            <person name="Hundley H."/>
            <person name="Na H."/>
            <person name="Barry K."/>
            <person name="Grigoriev I.V."/>
            <person name="Stajich J.E."/>
            <person name="Kennedy P.G."/>
        </authorList>
    </citation>
    <scope>NUCLEOTIDE SEQUENCE</scope>
    <source>
        <strain evidence="2">MN1</strain>
    </source>
</reference>
<feature type="region of interest" description="Disordered" evidence="1">
    <location>
        <begin position="91"/>
        <end position="125"/>
    </location>
</feature>
<name>A0A9P7E6S0_9AGAM</name>
<evidence type="ECO:0000313" key="3">
    <source>
        <dbReference type="Proteomes" id="UP000807769"/>
    </source>
</evidence>
<sequence>MNWQCYWRSLNIVEQCSAESDLIRDALPFHHLPCKRRRAATGDESSSVTRILRLSRTAIIPLSQDVLPQLSAMDTSTRTCPPCASTEILSPLAPLQDTSAKPSPTHTSKADGTPQPNANRPPPNSNDCIIIIQNNYIAKGATINVFASR</sequence>
<accession>A0A9P7E6S0</accession>
<feature type="compositionally biased region" description="Polar residues" evidence="1">
    <location>
        <begin position="96"/>
        <end position="107"/>
    </location>
</feature>
<dbReference type="Proteomes" id="UP000807769">
    <property type="component" value="Unassembled WGS sequence"/>
</dbReference>
<evidence type="ECO:0000256" key="1">
    <source>
        <dbReference type="SAM" id="MobiDB-lite"/>
    </source>
</evidence>
<organism evidence="2 3">
    <name type="scientific">Suillus subaureus</name>
    <dbReference type="NCBI Taxonomy" id="48587"/>
    <lineage>
        <taxon>Eukaryota</taxon>
        <taxon>Fungi</taxon>
        <taxon>Dikarya</taxon>
        <taxon>Basidiomycota</taxon>
        <taxon>Agaricomycotina</taxon>
        <taxon>Agaricomycetes</taxon>
        <taxon>Agaricomycetidae</taxon>
        <taxon>Boletales</taxon>
        <taxon>Suillineae</taxon>
        <taxon>Suillaceae</taxon>
        <taxon>Suillus</taxon>
    </lineage>
</organism>
<gene>
    <name evidence="2" type="ORF">BJ212DRAFT_1368851</name>
</gene>
<evidence type="ECO:0000313" key="2">
    <source>
        <dbReference type="EMBL" id="KAG1812901.1"/>
    </source>
</evidence>
<protein>
    <submittedName>
        <fullName evidence="2">Uncharacterized protein</fullName>
    </submittedName>
</protein>
<dbReference type="AlphaFoldDB" id="A0A9P7E6S0"/>
<comment type="caution">
    <text evidence="2">The sequence shown here is derived from an EMBL/GenBank/DDBJ whole genome shotgun (WGS) entry which is preliminary data.</text>
</comment>
<proteinExistence type="predicted"/>
<dbReference type="EMBL" id="JABBWG010000025">
    <property type="protein sequence ID" value="KAG1812901.1"/>
    <property type="molecule type" value="Genomic_DNA"/>
</dbReference>
<dbReference type="RefSeq" id="XP_041190924.1">
    <property type="nucleotide sequence ID" value="XM_041336199.1"/>
</dbReference>